<evidence type="ECO:0000256" key="2">
    <source>
        <dbReference type="ARBA" id="ARBA00022598"/>
    </source>
</evidence>
<dbReference type="VEuPathDB" id="FungiDB:H257_10389"/>
<keyword evidence="5 7" id="KW-0067">ATP-binding</keyword>
<dbReference type="Gene3D" id="3.40.50.12780">
    <property type="entry name" value="N-terminal domain of ligase-like"/>
    <property type="match status" value="1"/>
</dbReference>
<dbReference type="CDD" id="cd05927">
    <property type="entry name" value="LC-FACS_euk"/>
    <property type="match status" value="1"/>
</dbReference>
<comment type="function">
    <text evidence="7">Catalyzes the conversion of long-chain fatty acids to their active form acyl-CoAs for both synthesis of cellular lipids, and degradation via beta-oxidation.</text>
</comment>
<gene>
    <name evidence="9" type="ORF">DYB35_008065</name>
</gene>
<protein>
    <recommendedName>
        <fullName evidence="6 7">Long-chain-fatty-acid--CoA ligase</fullName>
        <ecNumber evidence="6 7">6.2.1.3</ecNumber>
    </recommendedName>
</protein>
<keyword evidence="4 7" id="KW-0276">Fatty acid metabolism</keyword>
<feature type="domain" description="AMP-dependent synthetase/ligase" evidence="8">
    <location>
        <begin position="327"/>
        <end position="488"/>
    </location>
</feature>
<dbReference type="GO" id="GO:0004467">
    <property type="term" value="F:long-chain fatty acid-CoA ligase activity"/>
    <property type="evidence" value="ECO:0007669"/>
    <property type="project" value="UniProtKB-EC"/>
</dbReference>
<comment type="catalytic activity">
    <reaction evidence="7">
        <text>a long-chain fatty acid + ATP + CoA = a long-chain fatty acyl-CoA + AMP + diphosphate</text>
        <dbReference type="Rhea" id="RHEA:15421"/>
        <dbReference type="ChEBI" id="CHEBI:30616"/>
        <dbReference type="ChEBI" id="CHEBI:33019"/>
        <dbReference type="ChEBI" id="CHEBI:57287"/>
        <dbReference type="ChEBI" id="CHEBI:57560"/>
        <dbReference type="ChEBI" id="CHEBI:83139"/>
        <dbReference type="ChEBI" id="CHEBI:456215"/>
        <dbReference type="EC" id="6.2.1.3"/>
    </reaction>
</comment>
<dbReference type="PANTHER" id="PTHR43272:SF33">
    <property type="entry name" value="AMP-BINDING DOMAIN-CONTAINING PROTEIN-RELATED"/>
    <property type="match status" value="1"/>
</dbReference>
<dbReference type="InterPro" id="IPR042099">
    <property type="entry name" value="ANL_N_sf"/>
</dbReference>
<evidence type="ECO:0000313" key="10">
    <source>
        <dbReference type="Proteomes" id="UP000285712"/>
    </source>
</evidence>
<dbReference type="PANTHER" id="PTHR43272">
    <property type="entry name" value="LONG-CHAIN-FATTY-ACID--COA LIGASE"/>
    <property type="match status" value="1"/>
</dbReference>
<dbReference type="Pfam" id="PF00501">
    <property type="entry name" value="AMP-binding"/>
    <property type="match status" value="2"/>
</dbReference>
<proteinExistence type="inferred from homology"/>
<organism evidence="9 10">
    <name type="scientific">Aphanomyces astaci</name>
    <name type="common">Crayfish plague agent</name>
    <dbReference type="NCBI Taxonomy" id="112090"/>
    <lineage>
        <taxon>Eukaryota</taxon>
        <taxon>Sar</taxon>
        <taxon>Stramenopiles</taxon>
        <taxon>Oomycota</taxon>
        <taxon>Saprolegniomycetes</taxon>
        <taxon>Saprolegniales</taxon>
        <taxon>Verrucalvaceae</taxon>
        <taxon>Aphanomyces</taxon>
    </lineage>
</organism>
<evidence type="ECO:0000259" key="8">
    <source>
        <dbReference type="Pfam" id="PF00501"/>
    </source>
</evidence>
<keyword evidence="2 7" id="KW-0436">Ligase</keyword>
<keyword evidence="3 7" id="KW-0547">Nucleotide-binding</keyword>
<dbReference type="InterPro" id="IPR000873">
    <property type="entry name" value="AMP-dep_synth/lig_dom"/>
</dbReference>
<dbReference type="InterPro" id="IPR020845">
    <property type="entry name" value="AMP-binding_CS"/>
</dbReference>
<dbReference type="EC" id="6.2.1.3" evidence="6 7"/>
<evidence type="ECO:0000256" key="6">
    <source>
        <dbReference type="ARBA" id="ARBA00026121"/>
    </source>
</evidence>
<dbReference type="GO" id="GO:0005524">
    <property type="term" value="F:ATP binding"/>
    <property type="evidence" value="ECO:0007669"/>
    <property type="project" value="UniProtKB-KW"/>
</dbReference>
<dbReference type="GO" id="GO:0016020">
    <property type="term" value="C:membrane"/>
    <property type="evidence" value="ECO:0007669"/>
    <property type="project" value="TreeGrafter"/>
</dbReference>
<feature type="domain" description="AMP-dependent synthetase/ligase" evidence="8">
    <location>
        <begin position="71"/>
        <end position="307"/>
    </location>
</feature>
<evidence type="ECO:0000256" key="7">
    <source>
        <dbReference type="RuleBase" id="RU369030"/>
    </source>
</evidence>
<dbReference type="GO" id="GO:0005783">
    <property type="term" value="C:endoplasmic reticulum"/>
    <property type="evidence" value="ECO:0007669"/>
    <property type="project" value="TreeGrafter"/>
</dbReference>
<name>A0A3R6X1R5_APHAT</name>
<evidence type="ECO:0000256" key="4">
    <source>
        <dbReference type="ARBA" id="ARBA00022832"/>
    </source>
</evidence>
<dbReference type="PROSITE" id="PS00455">
    <property type="entry name" value="AMP_BINDING"/>
    <property type="match status" value="1"/>
</dbReference>
<comment type="caution">
    <text evidence="9">The sequence shown here is derived from an EMBL/GenBank/DDBJ whole genome shotgun (WGS) entry which is preliminary data.</text>
</comment>
<evidence type="ECO:0000256" key="3">
    <source>
        <dbReference type="ARBA" id="ARBA00022741"/>
    </source>
</evidence>
<dbReference type="InterPro" id="IPR045311">
    <property type="entry name" value="LC-FACS_euk"/>
</dbReference>
<sequence length="668" mass="72675">MGAAESTSRVFSQEIPFSDAPGYGPIRTAPGNLPLADHTTTLWENFKVGLSVGADNQYLGTRSRNASGKAGPYTWLTYNEAHDRATRIATGFHHLLKVGRQEVVGLFSKNRAEWILTEIACNRMSYVVVPLYDTLGPKAIPFILNHTSMRVLVCSGDLVATVLQAKADCPSLEFVVSMDDSVGPIHDADSKGVTLLTLHEVETVPDATVPPSPPTPSDVSTICYTSGTTGDPKGAILTHRNYTTATLMLADRIDCRGHMVHISYLPLPHVMERCVTSIIARLGASMGFYQGDVIHLMDDMAELKPHLYIPLHISPYAICCGQHGGRFVSVPRLFNRVYDKIIQGVASAGGVKKLMFDYAYATKKQGLADGTNVHALWDALVFSKIQAVLGGRVELIVSGSAPLAANVKEFLKIAFSCRVEEGYGLTETSATATLSIPDIPVGAHVGMPQPNVQIRLADVPDMNYTSADLPRPRGEICIRGNNVFLGYYKDAKKSAEVLSADGWFSTGDIGAWNADGTLSIIDRKKNIFKLAQGEYVAAEKIENIYAKSPFVGQIFLYGDSYQSYLVAVVVPDPEVVQAWAAERKLPDGTNLAAMAARPDLKAAILASMAEAANDAKLNGFECVKDIHVHPDVFTVEHDLVTPTFKLKRPQLKAYFQRQIDAMYARGLK</sequence>
<evidence type="ECO:0000256" key="5">
    <source>
        <dbReference type="ARBA" id="ARBA00022840"/>
    </source>
</evidence>
<dbReference type="SUPFAM" id="SSF56801">
    <property type="entry name" value="Acetyl-CoA synthetase-like"/>
    <property type="match status" value="1"/>
</dbReference>
<dbReference type="Proteomes" id="UP000285712">
    <property type="component" value="Unassembled WGS sequence"/>
</dbReference>
<reference evidence="9 10" key="1">
    <citation type="submission" date="2018-08" db="EMBL/GenBank/DDBJ databases">
        <title>Aphanomyces genome sequencing and annotation.</title>
        <authorList>
            <person name="Minardi D."/>
            <person name="Oidtmann B."/>
            <person name="Van Der Giezen M."/>
            <person name="Studholme D.J."/>
        </authorList>
    </citation>
    <scope>NUCLEOTIDE SEQUENCE [LARGE SCALE GENOMIC DNA]</scope>
    <source>
        <strain evidence="9 10">Sv</strain>
    </source>
</reference>
<evidence type="ECO:0000313" key="9">
    <source>
        <dbReference type="EMBL" id="RHY88986.1"/>
    </source>
</evidence>
<accession>A0A3R6X1R5</accession>
<dbReference type="AlphaFoldDB" id="A0A3R6X1R5"/>
<comment type="similarity">
    <text evidence="1 7">Belongs to the ATP-dependent AMP-binding enzyme family.</text>
</comment>
<evidence type="ECO:0000256" key="1">
    <source>
        <dbReference type="ARBA" id="ARBA00006432"/>
    </source>
</evidence>
<dbReference type="EMBL" id="QUTG01004172">
    <property type="protein sequence ID" value="RHY88986.1"/>
    <property type="molecule type" value="Genomic_DNA"/>
</dbReference>
<keyword evidence="7" id="KW-0443">Lipid metabolism</keyword>